<keyword evidence="5 8" id="KW-0862">Zinc</keyword>
<dbReference type="RefSeq" id="XP_029724083.2">
    <property type="nucleotide sequence ID" value="XM_029868223.2"/>
</dbReference>
<feature type="domain" description="C2H2-type" evidence="9">
    <location>
        <begin position="123"/>
        <end position="150"/>
    </location>
</feature>
<dbReference type="InterPro" id="IPR013087">
    <property type="entry name" value="Znf_C2H2_type"/>
</dbReference>
<dbReference type="Gene3D" id="3.40.1800.20">
    <property type="match status" value="1"/>
</dbReference>
<feature type="binding site" evidence="8">
    <location>
        <position position="12"/>
    </location>
    <ligand>
        <name>Zn(2+)</name>
        <dbReference type="ChEBI" id="CHEBI:29105"/>
    </ligand>
</feature>
<evidence type="ECO:0000256" key="7">
    <source>
        <dbReference type="PROSITE-ProRule" id="PRU00042"/>
    </source>
</evidence>
<feature type="domain" description="C2H2-type" evidence="9">
    <location>
        <begin position="181"/>
        <end position="210"/>
    </location>
</feature>
<dbReference type="SMART" id="SM00868">
    <property type="entry name" value="zf-AD"/>
    <property type="match status" value="1"/>
</dbReference>
<organism evidence="11 12">
    <name type="scientific">Aedes albopictus</name>
    <name type="common">Asian tiger mosquito</name>
    <name type="synonym">Stegomyia albopicta</name>
    <dbReference type="NCBI Taxonomy" id="7160"/>
    <lineage>
        <taxon>Eukaryota</taxon>
        <taxon>Metazoa</taxon>
        <taxon>Ecdysozoa</taxon>
        <taxon>Arthropoda</taxon>
        <taxon>Hexapoda</taxon>
        <taxon>Insecta</taxon>
        <taxon>Pterygota</taxon>
        <taxon>Neoptera</taxon>
        <taxon>Endopterygota</taxon>
        <taxon>Diptera</taxon>
        <taxon>Nematocera</taxon>
        <taxon>Culicoidea</taxon>
        <taxon>Culicidae</taxon>
        <taxon>Culicinae</taxon>
        <taxon>Aedini</taxon>
        <taxon>Aedes</taxon>
        <taxon>Stegomyia</taxon>
    </lineage>
</organism>
<dbReference type="Pfam" id="PF00096">
    <property type="entry name" value="zf-C2H2"/>
    <property type="match status" value="1"/>
</dbReference>
<keyword evidence="6" id="KW-0539">Nucleus</keyword>
<evidence type="ECO:0000259" key="9">
    <source>
        <dbReference type="PROSITE" id="PS50157"/>
    </source>
</evidence>
<evidence type="ECO:0000313" key="12">
    <source>
        <dbReference type="Proteomes" id="UP000069940"/>
    </source>
</evidence>
<dbReference type="PROSITE" id="PS00028">
    <property type="entry name" value="ZINC_FINGER_C2H2_1"/>
    <property type="match status" value="2"/>
</dbReference>
<dbReference type="PROSITE" id="PS51915">
    <property type="entry name" value="ZAD"/>
    <property type="match status" value="1"/>
</dbReference>
<dbReference type="PANTHER" id="PTHR24394:SF29">
    <property type="entry name" value="MYONEURIN"/>
    <property type="match status" value="1"/>
</dbReference>
<reference evidence="12" key="1">
    <citation type="journal article" date="2015" name="Proc. Natl. Acad. Sci. U.S.A.">
        <title>Genome sequence of the Asian Tiger mosquito, Aedes albopictus, reveals insights into its biology, genetics, and evolution.</title>
        <authorList>
            <person name="Chen X.G."/>
            <person name="Jiang X."/>
            <person name="Gu J."/>
            <person name="Xu M."/>
            <person name="Wu Y."/>
            <person name="Deng Y."/>
            <person name="Zhang C."/>
            <person name="Bonizzoni M."/>
            <person name="Dermauw W."/>
            <person name="Vontas J."/>
            <person name="Armbruster P."/>
            <person name="Huang X."/>
            <person name="Yang Y."/>
            <person name="Zhang H."/>
            <person name="He W."/>
            <person name="Peng H."/>
            <person name="Liu Y."/>
            <person name="Wu K."/>
            <person name="Chen J."/>
            <person name="Lirakis M."/>
            <person name="Topalis P."/>
            <person name="Van Leeuwen T."/>
            <person name="Hall A.B."/>
            <person name="Jiang X."/>
            <person name="Thorpe C."/>
            <person name="Mueller R.L."/>
            <person name="Sun C."/>
            <person name="Waterhouse R.M."/>
            <person name="Yan G."/>
            <person name="Tu Z.J."/>
            <person name="Fang X."/>
            <person name="James A.A."/>
        </authorList>
    </citation>
    <scope>NUCLEOTIDE SEQUENCE [LARGE SCALE GENOMIC DNA]</scope>
    <source>
        <strain evidence="12">Foshan</strain>
    </source>
</reference>
<dbReference type="InterPro" id="IPR036236">
    <property type="entry name" value="Znf_C2H2_sf"/>
</dbReference>
<keyword evidence="3" id="KW-0677">Repeat</keyword>
<evidence type="ECO:0000256" key="3">
    <source>
        <dbReference type="ARBA" id="ARBA00022737"/>
    </source>
</evidence>
<keyword evidence="2 8" id="KW-0479">Metal-binding</keyword>
<feature type="domain" description="C2H2-type" evidence="9">
    <location>
        <begin position="153"/>
        <end position="180"/>
    </location>
</feature>
<evidence type="ECO:0008006" key="13">
    <source>
        <dbReference type="Google" id="ProtNLM"/>
    </source>
</evidence>
<feature type="binding site" evidence="8">
    <location>
        <position position="53"/>
    </location>
    <ligand>
        <name>Zn(2+)</name>
        <dbReference type="ChEBI" id="CHEBI:29105"/>
    </ligand>
</feature>
<evidence type="ECO:0000256" key="2">
    <source>
        <dbReference type="ARBA" id="ARBA00022723"/>
    </source>
</evidence>
<dbReference type="PROSITE" id="PS50157">
    <property type="entry name" value="ZINC_FINGER_C2H2_2"/>
    <property type="match status" value="3"/>
</dbReference>
<dbReference type="Pfam" id="PF07776">
    <property type="entry name" value="zf-AD"/>
    <property type="match status" value="1"/>
</dbReference>
<evidence type="ECO:0000256" key="4">
    <source>
        <dbReference type="ARBA" id="ARBA00022771"/>
    </source>
</evidence>
<keyword evidence="12" id="KW-1185">Reference proteome</keyword>
<dbReference type="PANTHER" id="PTHR24394">
    <property type="entry name" value="ZINC FINGER PROTEIN"/>
    <property type="match status" value="1"/>
</dbReference>
<accession>A0ABM1YWD7</accession>
<keyword evidence="4 7" id="KW-0863">Zinc-finger</keyword>
<reference evidence="11" key="2">
    <citation type="submission" date="2025-05" db="UniProtKB">
        <authorList>
            <consortium name="EnsemblMetazoa"/>
        </authorList>
    </citation>
    <scope>IDENTIFICATION</scope>
    <source>
        <strain evidence="11">Foshan</strain>
    </source>
</reference>
<proteinExistence type="predicted"/>
<dbReference type="EnsemblMetazoa" id="AALFPA23_012697.R18297">
    <property type="protein sequence ID" value="AALFPA23_012697.P18297"/>
    <property type="gene ID" value="AALFPA23_012697"/>
</dbReference>
<feature type="binding site" evidence="8">
    <location>
        <position position="50"/>
    </location>
    <ligand>
        <name>Zn(2+)</name>
        <dbReference type="ChEBI" id="CHEBI:29105"/>
    </ligand>
</feature>
<dbReference type="InterPro" id="IPR012934">
    <property type="entry name" value="Znf_AD"/>
</dbReference>
<evidence type="ECO:0000259" key="10">
    <source>
        <dbReference type="PROSITE" id="PS51915"/>
    </source>
</evidence>
<dbReference type="SMART" id="SM00355">
    <property type="entry name" value="ZnF_C2H2"/>
    <property type="match status" value="3"/>
</dbReference>
<evidence type="ECO:0000256" key="5">
    <source>
        <dbReference type="ARBA" id="ARBA00022833"/>
    </source>
</evidence>
<dbReference type="SUPFAM" id="SSF57667">
    <property type="entry name" value="beta-beta-alpha zinc fingers"/>
    <property type="match status" value="1"/>
</dbReference>
<evidence type="ECO:0000313" key="11">
    <source>
        <dbReference type="EnsemblMetazoa" id="AALFPA23_012697.P18297"/>
    </source>
</evidence>
<protein>
    <recommendedName>
        <fullName evidence="13">C2h2-type zn-finger protein</fullName>
    </recommendedName>
</protein>
<dbReference type="GeneID" id="115264484"/>
<feature type="domain" description="ZAD" evidence="10">
    <location>
        <begin position="7"/>
        <end position="77"/>
    </location>
</feature>
<dbReference type="Gene3D" id="3.30.160.60">
    <property type="entry name" value="Classic Zinc Finger"/>
    <property type="match status" value="2"/>
</dbReference>
<name>A0ABM1YWD7_AEDAL</name>
<feature type="binding site" evidence="8">
    <location>
        <position position="9"/>
    </location>
    <ligand>
        <name>Zn(2+)</name>
        <dbReference type="ChEBI" id="CHEBI:29105"/>
    </ligand>
</feature>
<evidence type="ECO:0000256" key="8">
    <source>
        <dbReference type="PROSITE-ProRule" id="PRU01263"/>
    </source>
</evidence>
<sequence length="260" mass="30705">MDEEPNSLCRLCLSEETLTSSLRDENCYRWISDYLSIQVNSNDQMSQAICAICHLKLAEFHEFRIRCLEVQEVLQTRNETRSSQSTTEEVLEVLQIKCEKPSDQSTTEEVQEILQTKNEKPILKCEKCSRLFTSKKRLWNHMEWHKEQASERLQCEVCHKVFGTRTKFKDHEKYHKSMEKFVCTQCGKSYDRKVRLRNHMSICSLQMEKRLKNLEKSLSNNEEHTREVLLKMEAEETSSSVDVFPQSVVVKQEPDDLEEQ</sequence>
<evidence type="ECO:0000256" key="1">
    <source>
        <dbReference type="ARBA" id="ARBA00004123"/>
    </source>
</evidence>
<comment type="subcellular location">
    <subcellularLocation>
        <location evidence="1">Nucleus</location>
    </subcellularLocation>
</comment>
<dbReference type="Proteomes" id="UP000069940">
    <property type="component" value="Unassembled WGS sequence"/>
</dbReference>
<evidence type="ECO:0000256" key="6">
    <source>
        <dbReference type="ARBA" id="ARBA00023242"/>
    </source>
</evidence>
<dbReference type="SUPFAM" id="SSF57716">
    <property type="entry name" value="Glucocorticoid receptor-like (DNA-binding domain)"/>
    <property type="match status" value="1"/>
</dbReference>